<accession>A0ACB8A7H2</accession>
<evidence type="ECO:0000313" key="2">
    <source>
        <dbReference type="Proteomes" id="UP000790377"/>
    </source>
</evidence>
<evidence type="ECO:0000313" key="1">
    <source>
        <dbReference type="EMBL" id="KAH7908672.1"/>
    </source>
</evidence>
<proteinExistence type="predicted"/>
<sequence length="824" mass="90032">MLFKDTRQLALTFFDSISQSSLHVYHSALPLTPTNCLLRKYFQAELTGKPAVVHGQGSNWDGCVRTIEIGGAVCSMAFSPTDSVIASASAKHGAQLWDTTTGVNIVTLGPPQKPSAPICFSPSGTRVALAFESGLVAVWDSSTAQPLINNDECHRDPVTSLNFSPNNTTLASASRDKSIRLWHVETGKTLHRLLHEDPVLCLAFSVDTKIIVSGCQGGLCFTWDVESGQLLRKLRGHSESVNAVAISWNGVSIASGSDNKAVRVWDSKTGVCMRTYAKGHKGGVIYVRFTPDNSRLISVCRKYVVVSWTLSSHKSFDVLWSAIDYVKKMTSHTLPWLGTAIKLMPTGLAVHVFNMAVESIEQTHFNIGYSPDSSSFTLSLGGFVIYSTSWPIHNSPPSFIASADTTALNLTSDGSQVASGNVRGSIQLWDSSLAMKKWSELSDSFRTVFDLISSSSDGNRHLIEQNCDLVLLGPRAEVIKKLSWSEYQETECLFSENSYTFACCSEIKLRLNDDAKALRVYKSLTGDRLFRVVVGKPQQIALSPDGTLISCAHDKGVLEVWDVLSGKSLHKFPHDSVQCIRFTPDNSQIACGTPNGKVHLWDLHTGDSLAVIEHGTDGISCLSFSPDSNRLAYGCGNGSLHFCYPLPTGMRHTLIPSSEDSTDPLKLVLFSPDGTTINCRTSEGTFYAIKVPAELLESGIKSDDEPTPGSSSSSVQCDICKPAPGQTPSSADSPADSIAPNPHIKFMSDKSTVRDAMFRSDYEVRFDGWVYNGDRRILWLPAPFRPRNPFRFHAYKDMLAIMKASGGLFINLAPIEYRNRDLGP</sequence>
<dbReference type="Proteomes" id="UP000790377">
    <property type="component" value="Unassembled WGS sequence"/>
</dbReference>
<organism evidence="1 2">
    <name type="scientific">Hygrophoropsis aurantiaca</name>
    <dbReference type="NCBI Taxonomy" id="72124"/>
    <lineage>
        <taxon>Eukaryota</taxon>
        <taxon>Fungi</taxon>
        <taxon>Dikarya</taxon>
        <taxon>Basidiomycota</taxon>
        <taxon>Agaricomycotina</taxon>
        <taxon>Agaricomycetes</taxon>
        <taxon>Agaricomycetidae</taxon>
        <taxon>Boletales</taxon>
        <taxon>Coniophorineae</taxon>
        <taxon>Hygrophoropsidaceae</taxon>
        <taxon>Hygrophoropsis</taxon>
    </lineage>
</organism>
<keyword evidence="2" id="KW-1185">Reference proteome</keyword>
<reference evidence="1" key="1">
    <citation type="journal article" date="2021" name="New Phytol.">
        <title>Evolutionary innovations through gain and loss of genes in the ectomycorrhizal Boletales.</title>
        <authorList>
            <person name="Wu G."/>
            <person name="Miyauchi S."/>
            <person name="Morin E."/>
            <person name="Kuo A."/>
            <person name="Drula E."/>
            <person name="Varga T."/>
            <person name="Kohler A."/>
            <person name="Feng B."/>
            <person name="Cao Y."/>
            <person name="Lipzen A."/>
            <person name="Daum C."/>
            <person name="Hundley H."/>
            <person name="Pangilinan J."/>
            <person name="Johnson J."/>
            <person name="Barry K."/>
            <person name="LaButti K."/>
            <person name="Ng V."/>
            <person name="Ahrendt S."/>
            <person name="Min B."/>
            <person name="Choi I.G."/>
            <person name="Park H."/>
            <person name="Plett J.M."/>
            <person name="Magnuson J."/>
            <person name="Spatafora J.W."/>
            <person name="Nagy L.G."/>
            <person name="Henrissat B."/>
            <person name="Grigoriev I.V."/>
            <person name="Yang Z.L."/>
            <person name="Xu J."/>
            <person name="Martin F.M."/>
        </authorList>
    </citation>
    <scope>NUCLEOTIDE SEQUENCE</scope>
    <source>
        <strain evidence="1">ATCC 28755</strain>
    </source>
</reference>
<comment type="caution">
    <text evidence="1">The sequence shown here is derived from an EMBL/GenBank/DDBJ whole genome shotgun (WGS) entry which is preliminary data.</text>
</comment>
<gene>
    <name evidence="1" type="ORF">BJ138DRAFT_1157099</name>
</gene>
<protein>
    <submittedName>
        <fullName evidence="1">WD40-repeat-containing domain protein</fullName>
    </submittedName>
</protein>
<dbReference type="EMBL" id="MU267805">
    <property type="protein sequence ID" value="KAH7908672.1"/>
    <property type="molecule type" value="Genomic_DNA"/>
</dbReference>
<name>A0ACB8A7H2_9AGAM</name>